<evidence type="ECO:0000256" key="3">
    <source>
        <dbReference type="ARBA" id="ARBA00022692"/>
    </source>
</evidence>
<dbReference type="InterPro" id="IPR011701">
    <property type="entry name" value="MFS"/>
</dbReference>
<dbReference type="Proteomes" id="UP000623467">
    <property type="component" value="Unassembled WGS sequence"/>
</dbReference>
<feature type="transmembrane region" description="Helical" evidence="7">
    <location>
        <begin position="316"/>
        <end position="334"/>
    </location>
</feature>
<evidence type="ECO:0000256" key="7">
    <source>
        <dbReference type="SAM" id="Phobius"/>
    </source>
</evidence>
<feature type="transmembrane region" description="Helical" evidence="7">
    <location>
        <begin position="277"/>
        <end position="296"/>
    </location>
</feature>
<dbReference type="Gene3D" id="1.20.1250.20">
    <property type="entry name" value="MFS general substrate transporter like domains"/>
    <property type="match status" value="1"/>
</dbReference>
<evidence type="ECO:0000256" key="4">
    <source>
        <dbReference type="ARBA" id="ARBA00022989"/>
    </source>
</evidence>
<dbReference type="InterPro" id="IPR036259">
    <property type="entry name" value="MFS_trans_sf"/>
</dbReference>
<feature type="transmembrane region" description="Helical" evidence="7">
    <location>
        <begin position="32"/>
        <end position="52"/>
    </location>
</feature>
<organism evidence="8 9">
    <name type="scientific">Mycena sanguinolenta</name>
    <dbReference type="NCBI Taxonomy" id="230812"/>
    <lineage>
        <taxon>Eukaryota</taxon>
        <taxon>Fungi</taxon>
        <taxon>Dikarya</taxon>
        <taxon>Basidiomycota</taxon>
        <taxon>Agaricomycotina</taxon>
        <taxon>Agaricomycetes</taxon>
        <taxon>Agaricomycetidae</taxon>
        <taxon>Agaricales</taxon>
        <taxon>Marasmiineae</taxon>
        <taxon>Mycenaceae</taxon>
        <taxon>Mycena</taxon>
    </lineage>
</organism>
<keyword evidence="9" id="KW-1185">Reference proteome</keyword>
<dbReference type="PANTHER" id="PTHR23504">
    <property type="entry name" value="MAJOR FACILITATOR SUPERFAMILY DOMAIN-CONTAINING PROTEIN 10"/>
    <property type="match status" value="1"/>
</dbReference>
<evidence type="ECO:0000256" key="6">
    <source>
        <dbReference type="SAM" id="MobiDB-lite"/>
    </source>
</evidence>
<keyword evidence="4 7" id="KW-1133">Transmembrane helix</keyword>
<comment type="subcellular location">
    <subcellularLocation>
        <location evidence="1">Membrane</location>
        <topology evidence="1">Multi-pass membrane protein</topology>
    </subcellularLocation>
</comment>
<feature type="transmembrane region" description="Helical" evidence="7">
    <location>
        <begin position="346"/>
        <end position="369"/>
    </location>
</feature>
<dbReference type="GO" id="GO:0022857">
    <property type="term" value="F:transmembrane transporter activity"/>
    <property type="evidence" value="ECO:0007669"/>
    <property type="project" value="InterPro"/>
</dbReference>
<proteinExistence type="predicted"/>
<comment type="caution">
    <text evidence="8">The sequence shown here is derived from an EMBL/GenBank/DDBJ whole genome shotgun (WGS) entry which is preliminary data.</text>
</comment>
<feature type="transmembrane region" description="Helical" evidence="7">
    <location>
        <begin position="203"/>
        <end position="225"/>
    </location>
</feature>
<feature type="transmembrane region" description="Helical" evidence="7">
    <location>
        <begin position="381"/>
        <end position="404"/>
    </location>
</feature>
<evidence type="ECO:0000256" key="2">
    <source>
        <dbReference type="ARBA" id="ARBA00022448"/>
    </source>
</evidence>
<evidence type="ECO:0000256" key="1">
    <source>
        <dbReference type="ARBA" id="ARBA00004141"/>
    </source>
</evidence>
<feature type="region of interest" description="Disordered" evidence="6">
    <location>
        <begin position="239"/>
        <end position="258"/>
    </location>
</feature>
<keyword evidence="2" id="KW-0813">Transport</keyword>
<dbReference type="OrthoDB" id="419616at2759"/>
<dbReference type="PANTHER" id="PTHR23504:SF15">
    <property type="entry name" value="MAJOR FACILITATOR SUPERFAMILY (MFS) PROFILE DOMAIN-CONTAINING PROTEIN"/>
    <property type="match status" value="1"/>
</dbReference>
<dbReference type="GO" id="GO:0016020">
    <property type="term" value="C:membrane"/>
    <property type="evidence" value="ECO:0007669"/>
    <property type="project" value="UniProtKB-SubCell"/>
</dbReference>
<protein>
    <submittedName>
        <fullName evidence="8">MFS domain-containing protein</fullName>
    </submittedName>
</protein>
<reference evidence="8" key="1">
    <citation type="submission" date="2020-05" db="EMBL/GenBank/DDBJ databases">
        <title>Mycena genomes resolve the evolution of fungal bioluminescence.</title>
        <authorList>
            <person name="Tsai I.J."/>
        </authorList>
    </citation>
    <scope>NUCLEOTIDE SEQUENCE</scope>
    <source>
        <strain evidence="8">160909Yilan</strain>
    </source>
</reference>
<gene>
    <name evidence="8" type="ORF">MSAN_01821400</name>
</gene>
<evidence type="ECO:0000313" key="9">
    <source>
        <dbReference type="Proteomes" id="UP000623467"/>
    </source>
</evidence>
<feature type="transmembrane region" description="Helical" evidence="7">
    <location>
        <begin position="104"/>
        <end position="126"/>
    </location>
</feature>
<dbReference type="AlphaFoldDB" id="A0A8H6XSS3"/>
<dbReference type="Pfam" id="PF07690">
    <property type="entry name" value="MFS_1"/>
    <property type="match status" value="2"/>
</dbReference>
<name>A0A8H6XSS3_9AGAR</name>
<sequence>MPTGSDNPRSEDATAQDVISPATRTPIPKFQLFILILIQFAEPMTGLVIYPFVVQFVRDTGITGGDETKTGFYAGMLESSFFLAEALTVYQFGRLSDIYGRRPVLLLGPLGLGLATLGFGLSSSFWTLLGNCVSHSCYIYHRLQSADLFKEDLTGILISDPSNVADVFSFLQLIPFVGGVLANAATKWPDTLGKIALLRAHPYLLPCLVSSSVAFASFAFGFVGLRETLPSAIERAKNKRKNYHSTETDPLLSPENAPPAPITPQPLRELLTHDVRIALLNHSLLCFCDMAFGALIPLMYSTPIALGGLGLKPRDVGLIMGLCGMSNALIQVFIGGRVIRYFGARCVFSAGFCALMFAYCGFPVLSVFARRAGRIDTAVKVVLVCQLCLITVLYFAYAATMLFIMNSAPSRASVGSVTGLSQMVGTISRGFAPVRLL</sequence>
<keyword evidence="5 7" id="KW-0472">Membrane</keyword>
<evidence type="ECO:0000256" key="5">
    <source>
        <dbReference type="ARBA" id="ARBA00023136"/>
    </source>
</evidence>
<accession>A0A8H6XSS3</accession>
<keyword evidence="3 7" id="KW-0812">Transmembrane</keyword>
<dbReference type="EMBL" id="JACAZH010000018">
    <property type="protein sequence ID" value="KAF7346823.1"/>
    <property type="molecule type" value="Genomic_DNA"/>
</dbReference>
<dbReference type="SUPFAM" id="SSF103473">
    <property type="entry name" value="MFS general substrate transporter"/>
    <property type="match status" value="1"/>
</dbReference>
<evidence type="ECO:0000313" key="8">
    <source>
        <dbReference type="EMBL" id="KAF7346823.1"/>
    </source>
</evidence>